<gene>
    <name evidence="5" type="ORF">FHS57_005707</name>
</gene>
<evidence type="ECO:0000313" key="6">
    <source>
        <dbReference type="Proteomes" id="UP000541352"/>
    </source>
</evidence>
<accession>A0A7W6ETF2</accession>
<dbReference type="PRINTS" id="PR00032">
    <property type="entry name" value="HTHARAC"/>
</dbReference>
<organism evidence="5 6">
    <name type="scientific">Runella defluvii</name>
    <dbReference type="NCBI Taxonomy" id="370973"/>
    <lineage>
        <taxon>Bacteria</taxon>
        <taxon>Pseudomonadati</taxon>
        <taxon>Bacteroidota</taxon>
        <taxon>Cytophagia</taxon>
        <taxon>Cytophagales</taxon>
        <taxon>Spirosomataceae</taxon>
        <taxon>Runella</taxon>
    </lineage>
</organism>
<dbReference type="InterPro" id="IPR018060">
    <property type="entry name" value="HTH_AraC"/>
</dbReference>
<proteinExistence type="predicted"/>
<dbReference type="Gene3D" id="1.10.10.60">
    <property type="entry name" value="Homeodomain-like"/>
    <property type="match status" value="1"/>
</dbReference>
<dbReference type="InterPro" id="IPR009057">
    <property type="entry name" value="Homeodomain-like_sf"/>
</dbReference>
<dbReference type="InterPro" id="IPR018062">
    <property type="entry name" value="HTH_AraC-typ_CS"/>
</dbReference>
<reference evidence="5 6" key="1">
    <citation type="submission" date="2020-08" db="EMBL/GenBank/DDBJ databases">
        <title>Genomic Encyclopedia of Type Strains, Phase IV (KMG-IV): sequencing the most valuable type-strain genomes for metagenomic binning, comparative biology and taxonomic classification.</title>
        <authorList>
            <person name="Goeker M."/>
        </authorList>
    </citation>
    <scope>NUCLEOTIDE SEQUENCE [LARGE SCALE GENOMIC DNA]</scope>
    <source>
        <strain evidence="5 6">DSM 17976</strain>
    </source>
</reference>
<dbReference type="PANTHER" id="PTHR43280">
    <property type="entry name" value="ARAC-FAMILY TRANSCRIPTIONAL REGULATOR"/>
    <property type="match status" value="1"/>
</dbReference>
<dbReference type="RefSeq" id="WP_183979495.1">
    <property type="nucleotide sequence ID" value="NZ_JACIBY010000020.1"/>
</dbReference>
<evidence type="ECO:0000256" key="3">
    <source>
        <dbReference type="ARBA" id="ARBA00023163"/>
    </source>
</evidence>
<evidence type="ECO:0000256" key="1">
    <source>
        <dbReference type="ARBA" id="ARBA00023015"/>
    </source>
</evidence>
<comment type="caution">
    <text evidence="5">The sequence shown here is derived from an EMBL/GenBank/DDBJ whole genome shotgun (WGS) entry which is preliminary data.</text>
</comment>
<dbReference type="Pfam" id="PF12833">
    <property type="entry name" value="HTH_18"/>
    <property type="match status" value="1"/>
</dbReference>
<keyword evidence="1" id="KW-0805">Transcription regulation</keyword>
<dbReference type="EMBL" id="JACIBY010000020">
    <property type="protein sequence ID" value="MBB3841678.1"/>
    <property type="molecule type" value="Genomic_DNA"/>
</dbReference>
<dbReference type="PROSITE" id="PS01124">
    <property type="entry name" value="HTH_ARAC_FAMILY_2"/>
    <property type="match status" value="1"/>
</dbReference>
<name>A0A7W6ETF2_9BACT</name>
<dbReference type="PROSITE" id="PS00041">
    <property type="entry name" value="HTH_ARAC_FAMILY_1"/>
    <property type="match status" value="1"/>
</dbReference>
<evidence type="ECO:0000259" key="4">
    <source>
        <dbReference type="PROSITE" id="PS01124"/>
    </source>
</evidence>
<keyword evidence="3" id="KW-0804">Transcription</keyword>
<dbReference type="PANTHER" id="PTHR43280:SF2">
    <property type="entry name" value="HTH-TYPE TRANSCRIPTIONAL REGULATOR EXSA"/>
    <property type="match status" value="1"/>
</dbReference>
<dbReference type="SUPFAM" id="SSF46689">
    <property type="entry name" value="Homeodomain-like"/>
    <property type="match status" value="1"/>
</dbReference>
<dbReference type="SMART" id="SM00342">
    <property type="entry name" value="HTH_ARAC"/>
    <property type="match status" value="1"/>
</dbReference>
<sequence>MIDIKELLQNLSRAFAPIAALRRNRLTCSDAIALKIGTSLEEVLPTFTSFVIRSLYFFDDAHLHLDASTEVENQQVELRLALQIPKIYFNPNLLLSAHEQKIVHLDNAQVHATVVFVKVMLEDKKDNTIIEQFRPPTNEKLDDAFYSINFKRRFESVATDSFALQQLRAIPETQEQAFLEQVNQLIYQHLDKDELTGEFLQIQLGLSKAQLFRKIKKLTQYSTANYIRYVRIGKAQELLQSTQMGIGDIAYKVGFGELSYFTHCFKEQTGCSPTEWRQQKMKQ</sequence>
<dbReference type="InterPro" id="IPR020449">
    <property type="entry name" value="Tscrpt_reg_AraC-type_HTH"/>
</dbReference>
<dbReference type="AlphaFoldDB" id="A0A7W6ETF2"/>
<feature type="domain" description="HTH araC/xylS-type" evidence="4">
    <location>
        <begin position="180"/>
        <end position="279"/>
    </location>
</feature>
<keyword evidence="6" id="KW-1185">Reference proteome</keyword>
<dbReference type="Proteomes" id="UP000541352">
    <property type="component" value="Unassembled WGS sequence"/>
</dbReference>
<protein>
    <submittedName>
        <fullName evidence="5">AraC-like DNA-binding protein</fullName>
    </submittedName>
</protein>
<dbReference type="GO" id="GO:0043565">
    <property type="term" value="F:sequence-specific DNA binding"/>
    <property type="evidence" value="ECO:0007669"/>
    <property type="project" value="InterPro"/>
</dbReference>
<evidence type="ECO:0000256" key="2">
    <source>
        <dbReference type="ARBA" id="ARBA00023125"/>
    </source>
</evidence>
<dbReference type="GO" id="GO:0003700">
    <property type="term" value="F:DNA-binding transcription factor activity"/>
    <property type="evidence" value="ECO:0007669"/>
    <property type="project" value="InterPro"/>
</dbReference>
<evidence type="ECO:0000313" key="5">
    <source>
        <dbReference type="EMBL" id="MBB3841678.1"/>
    </source>
</evidence>
<keyword evidence="2 5" id="KW-0238">DNA-binding</keyword>